<dbReference type="GO" id="GO:0008270">
    <property type="term" value="F:zinc ion binding"/>
    <property type="evidence" value="ECO:0007669"/>
    <property type="project" value="UniProtKB-KW"/>
</dbReference>
<sequence length="530" mass="60814">MSNNEELVNLLSRRRIYQASITRMYNQLKSNCVIPTLDSVTELHNDYSEINLQLEDLNHEENSDHMEKIDLIIDFLYLYQRVVRLTSRETMSLTSRNQCQMTIEQLNKLVEKFPATCGLIDELQEKLENILIASSSQSTSSVRSNGRQPLAATSASISPSIQDVRFDHVIQTADSHPSAISRRQNVTFGFNNGPTPPTINTLSSNNVNNTGHYQPELTTVNNLFDQPQQPQRVPSNMPILINQNNSTRIRIKAEEVPKFDGTAGSWPDFKDAVVELIINNVELPTQKSKFCRLMNLLPPLAQDTIRCEKSNPDFQQILNILDEVYGSPDLIMKELVQKIQSLPFLRFDSHHSYYTKFYETMAKIKSIDLKDDDSQTIISYVLGRMDYENRRRAFHSPNQSSSNVTITIDQLYEYFKRITQTDLLISYMTNIGINRQTDQRKSLSTTSNDNISTSDDKPKCIFCDQFHFHKYCPLPYDQKISVLNKEKRCYRCAGKGHGTRECTRILKCNKCGSNHQSFLCKGTSRDNQLT</sequence>
<keyword evidence="6" id="KW-1185">Reference proteome</keyword>
<dbReference type="EMBL" id="SDOV01000001">
    <property type="protein sequence ID" value="KAH7645796.1"/>
    <property type="molecule type" value="Genomic_DNA"/>
</dbReference>
<reference evidence="4" key="2">
    <citation type="submission" date="2020-06" db="EMBL/GenBank/DDBJ databases">
        <authorList>
            <person name="Ji K."/>
            <person name="Li J."/>
        </authorList>
    </citation>
    <scope>NUCLEOTIDE SEQUENCE</scope>
    <source>
        <strain evidence="4">JKM2019</strain>
        <tissue evidence="4">Whole body</tissue>
    </source>
</reference>
<proteinExistence type="predicted"/>
<dbReference type="Proteomes" id="UP000828236">
    <property type="component" value="Unassembled WGS sequence"/>
</dbReference>
<protein>
    <recommendedName>
        <fullName evidence="3">CCHC-type domain-containing protein</fullName>
    </recommendedName>
</protein>
<dbReference type="Proteomes" id="UP000790347">
    <property type="component" value="Unassembled WGS sequence"/>
</dbReference>
<dbReference type="PANTHER" id="PTHR47331:SF4">
    <property type="entry name" value="PEPTIDASE S1 DOMAIN-CONTAINING PROTEIN"/>
    <property type="match status" value="1"/>
</dbReference>
<dbReference type="PANTHER" id="PTHR47331">
    <property type="entry name" value="PHD-TYPE DOMAIN-CONTAINING PROTEIN"/>
    <property type="match status" value="1"/>
</dbReference>
<evidence type="ECO:0000259" key="3">
    <source>
        <dbReference type="PROSITE" id="PS50158"/>
    </source>
</evidence>
<dbReference type="InterPro" id="IPR005312">
    <property type="entry name" value="DUF1759"/>
</dbReference>
<feature type="region of interest" description="Disordered" evidence="2">
    <location>
        <begin position="134"/>
        <end position="154"/>
    </location>
</feature>
<keyword evidence="1" id="KW-0862">Zinc</keyword>
<feature type="compositionally biased region" description="Polar residues" evidence="2">
    <location>
        <begin position="145"/>
        <end position="154"/>
    </location>
</feature>
<gene>
    <name evidence="5" type="ORF">DERF_006764</name>
    <name evidence="4" type="ORF">HUG17_1334</name>
</gene>
<evidence type="ECO:0000256" key="2">
    <source>
        <dbReference type="SAM" id="MobiDB-lite"/>
    </source>
</evidence>
<evidence type="ECO:0000256" key="1">
    <source>
        <dbReference type="PROSITE-ProRule" id="PRU00047"/>
    </source>
</evidence>
<dbReference type="GO" id="GO:0003676">
    <property type="term" value="F:nucleic acid binding"/>
    <property type="evidence" value="ECO:0007669"/>
    <property type="project" value="InterPro"/>
</dbReference>
<keyword evidence="1" id="KW-0479">Metal-binding</keyword>
<evidence type="ECO:0000313" key="4">
    <source>
        <dbReference type="EMBL" id="KAH7645796.1"/>
    </source>
</evidence>
<reference evidence="4" key="3">
    <citation type="journal article" date="2021" name="World Allergy Organ. J.">
        <title>Chromosome-level assembly of Dermatophagoides farinae genome and transcriptome reveals two novel allergens Der f 37 and Der f 39.</title>
        <authorList>
            <person name="Chen J."/>
            <person name="Cai Z."/>
            <person name="Fan D."/>
            <person name="Hu J."/>
            <person name="Hou Y."/>
            <person name="He Y."/>
            <person name="Zhang Z."/>
            <person name="Zhao Z."/>
            <person name="Gao P."/>
            <person name="Hu W."/>
            <person name="Sun J."/>
            <person name="Li J."/>
            <person name="Ji K."/>
        </authorList>
    </citation>
    <scope>NUCLEOTIDE SEQUENCE</scope>
    <source>
        <strain evidence="4">JKM2019</strain>
    </source>
</reference>
<feature type="compositionally biased region" description="Low complexity" evidence="2">
    <location>
        <begin position="134"/>
        <end position="144"/>
    </location>
</feature>
<dbReference type="Pfam" id="PF03564">
    <property type="entry name" value="DUF1759"/>
    <property type="match status" value="1"/>
</dbReference>
<evidence type="ECO:0000313" key="5">
    <source>
        <dbReference type="EMBL" id="KAH9515999.1"/>
    </source>
</evidence>
<accession>A0A922L5C9</accession>
<reference evidence="5" key="1">
    <citation type="submission" date="2013-05" db="EMBL/GenBank/DDBJ databases">
        <authorList>
            <person name="Yim A.K.Y."/>
            <person name="Chan T.F."/>
            <person name="Ji K.M."/>
            <person name="Liu X.Y."/>
            <person name="Zhou J.W."/>
            <person name="Li R.Q."/>
            <person name="Yang K.Y."/>
            <person name="Li J."/>
            <person name="Li M."/>
            <person name="Law P.T.W."/>
            <person name="Wu Y.L."/>
            <person name="Cai Z.L."/>
            <person name="Qin H."/>
            <person name="Bao Y."/>
            <person name="Leung R.K.K."/>
            <person name="Ng P.K.S."/>
            <person name="Zou J."/>
            <person name="Zhong X.J."/>
            <person name="Ran P.X."/>
            <person name="Zhong N.S."/>
            <person name="Liu Z.G."/>
            <person name="Tsui S.K.W."/>
        </authorList>
    </citation>
    <scope>NUCLEOTIDE SEQUENCE</scope>
    <source>
        <strain evidence="5">Derf</strain>
        <tissue evidence="5">Whole organism</tissue>
    </source>
</reference>
<dbReference type="PROSITE" id="PS50158">
    <property type="entry name" value="ZF_CCHC"/>
    <property type="match status" value="1"/>
</dbReference>
<feature type="domain" description="CCHC-type" evidence="3">
    <location>
        <begin position="488"/>
        <end position="504"/>
    </location>
</feature>
<name>A0A922L5C9_DERFA</name>
<dbReference type="AlphaFoldDB" id="A0A922L5C9"/>
<evidence type="ECO:0000313" key="6">
    <source>
        <dbReference type="Proteomes" id="UP000790347"/>
    </source>
</evidence>
<organism evidence="5 6">
    <name type="scientific">Dermatophagoides farinae</name>
    <name type="common">American house dust mite</name>
    <dbReference type="NCBI Taxonomy" id="6954"/>
    <lineage>
        <taxon>Eukaryota</taxon>
        <taxon>Metazoa</taxon>
        <taxon>Ecdysozoa</taxon>
        <taxon>Arthropoda</taxon>
        <taxon>Chelicerata</taxon>
        <taxon>Arachnida</taxon>
        <taxon>Acari</taxon>
        <taxon>Acariformes</taxon>
        <taxon>Sarcoptiformes</taxon>
        <taxon>Astigmata</taxon>
        <taxon>Psoroptidia</taxon>
        <taxon>Analgoidea</taxon>
        <taxon>Pyroglyphidae</taxon>
        <taxon>Dermatophagoidinae</taxon>
        <taxon>Dermatophagoides</taxon>
    </lineage>
</organism>
<keyword evidence="1" id="KW-0863">Zinc-finger</keyword>
<reference evidence="5" key="4">
    <citation type="journal article" date="2022" name="Res Sq">
        <title>Comparative Genomics Reveals Insights into the Divergent Evolution of Astigmatic Mites and Household Pest Adaptations.</title>
        <authorList>
            <person name="Xiong Q."/>
            <person name="Wan A.T.-Y."/>
            <person name="Liu X.-Y."/>
            <person name="Fung C.S.-H."/>
            <person name="Xiao X."/>
            <person name="Malainual N."/>
            <person name="Hou J."/>
            <person name="Wang L."/>
            <person name="Wang M."/>
            <person name="Yang K."/>
            <person name="Cui Y."/>
            <person name="Leung E."/>
            <person name="Nong W."/>
            <person name="Shin S.-K."/>
            <person name="Au S."/>
            <person name="Jeong K.Y."/>
            <person name="Chew F.T."/>
            <person name="Hui J."/>
            <person name="Leung T.F."/>
            <person name="Tungtrongchitr A."/>
            <person name="Zhong N."/>
            <person name="Liu Z."/>
            <person name="Tsui S."/>
        </authorList>
    </citation>
    <scope>NUCLEOTIDE SEQUENCE</scope>
    <source>
        <strain evidence="5">Derf</strain>
        <tissue evidence="5">Whole organism</tissue>
    </source>
</reference>
<dbReference type="EMBL" id="ASGP02000003">
    <property type="protein sequence ID" value="KAH9515999.1"/>
    <property type="molecule type" value="Genomic_DNA"/>
</dbReference>
<dbReference type="InterPro" id="IPR001878">
    <property type="entry name" value="Znf_CCHC"/>
</dbReference>
<comment type="caution">
    <text evidence="5">The sequence shown here is derived from an EMBL/GenBank/DDBJ whole genome shotgun (WGS) entry which is preliminary data.</text>
</comment>